<dbReference type="InterPro" id="IPR001789">
    <property type="entry name" value="Sig_transdc_resp-reg_receiver"/>
</dbReference>
<evidence type="ECO:0000256" key="1">
    <source>
        <dbReference type="ARBA" id="ARBA00022553"/>
    </source>
</evidence>
<reference evidence="6 7" key="3">
    <citation type="submission" date="2021-02" db="EMBL/GenBank/DDBJ databases">
        <authorList>
            <person name="Merkel A.Y."/>
        </authorList>
    </citation>
    <scope>NUCLEOTIDE SEQUENCE [LARGE SCALE GENOMIC DNA]</scope>
    <source>
        <strain evidence="6 7">T05b</strain>
    </source>
</reference>
<name>A0ABS2WV61_9BACT</name>
<dbReference type="PANTHER" id="PTHR48111:SF40">
    <property type="entry name" value="PHOSPHATE REGULON TRANSCRIPTIONAL REGULATORY PROTEIN PHOB"/>
    <property type="match status" value="1"/>
</dbReference>
<gene>
    <name evidence="6" type="ORF">JWV37_12130</name>
</gene>
<evidence type="ECO:0000256" key="3">
    <source>
        <dbReference type="ARBA" id="ARBA00023125"/>
    </source>
</evidence>
<evidence type="ECO:0000313" key="7">
    <source>
        <dbReference type="Proteomes" id="UP000703590"/>
    </source>
</evidence>
<proteinExistence type="predicted"/>
<dbReference type="SMART" id="SM00862">
    <property type="entry name" value="Trans_reg_C"/>
    <property type="match status" value="1"/>
</dbReference>
<dbReference type="PROSITE" id="PS50110">
    <property type="entry name" value="RESPONSE_REGULATORY"/>
    <property type="match status" value="1"/>
</dbReference>
<reference evidence="6 7" key="1">
    <citation type="submission" date="2021-02" db="EMBL/GenBank/DDBJ databases">
        <title>Sulfurospirillum tamanensis sp. nov.</title>
        <authorList>
            <person name="Frolova A."/>
            <person name="Merkel A."/>
            <person name="Slobodkin A."/>
        </authorList>
    </citation>
    <scope>NUCLEOTIDE SEQUENCE [LARGE SCALE GENOMIC DNA]</scope>
    <source>
        <strain evidence="6 7">T05b</strain>
    </source>
</reference>
<dbReference type="PANTHER" id="PTHR48111">
    <property type="entry name" value="REGULATOR OF RPOS"/>
    <property type="match status" value="1"/>
</dbReference>
<dbReference type="CDD" id="cd00156">
    <property type="entry name" value="REC"/>
    <property type="match status" value="1"/>
</dbReference>
<dbReference type="SMART" id="SM00448">
    <property type="entry name" value="REC"/>
    <property type="match status" value="1"/>
</dbReference>
<accession>A0ABS2WV61</accession>
<dbReference type="InterPro" id="IPR001867">
    <property type="entry name" value="OmpR/PhoB-type_DNA-bd"/>
</dbReference>
<dbReference type="EMBL" id="JAFHKK010000044">
    <property type="protein sequence ID" value="MBN2965530.1"/>
    <property type="molecule type" value="Genomic_DNA"/>
</dbReference>
<sequence length="219" mass="24933">MKETTYPLKTVLCIEDDAGILEGLVNTLKYYFKEVYSARDGEEGVQLWEEKRPDLVLCDIQMPKRNGIEVAKHIRKTDRATPIVMLTAYTSERYLIELINLNIQHFIQKPASIDRLLEGIKAAFVGESSGTFTLGEEVFLDVEKETLTCKGEMTLLSHKESRFLALLASHDLVTYAMMETQLWQGDVSEAARKSFIRDLRKKLPEGVVENVSKRGFRLG</sequence>
<evidence type="ECO:0000313" key="6">
    <source>
        <dbReference type="EMBL" id="MBN2965530.1"/>
    </source>
</evidence>
<protein>
    <submittedName>
        <fullName evidence="6">DNA-binding response regulator</fullName>
    </submittedName>
</protein>
<dbReference type="Gene3D" id="3.40.50.2300">
    <property type="match status" value="1"/>
</dbReference>
<keyword evidence="1 4" id="KW-0597">Phosphoprotein</keyword>
<dbReference type="Gene3D" id="1.10.10.10">
    <property type="entry name" value="Winged helix-like DNA-binding domain superfamily/Winged helix DNA-binding domain"/>
    <property type="match status" value="1"/>
</dbReference>
<keyword evidence="7" id="KW-1185">Reference proteome</keyword>
<evidence type="ECO:0000256" key="4">
    <source>
        <dbReference type="PROSITE-ProRule" id="PRU00169"/>
    </source>
</evidence>
<dbReference type="GO" id="GO:0003677">
    <property type="term" value="F:DNA binding"/>
    <property type="evidence" value="ECO:0007669"/>
    <property type="project" value="UniProtKB-KW"/>
</dbReference>
<evidence type="ECO:0000256" key="2">
    <source>
        <dbReference type="ARBA" id="ARBA00023012"/>
    </source>
</evidence>
<dbReference type="SUPFAM" id="SSF46894">
    <property type="entry name" value="C-terminal effector domain of the bipartite response regulators"/>
    <property type="match status" value="1"/>
</dbReference>
<feature type="domain" description="Response regulatory" evidence="5">
    <location>
        <begin position="10"/>
        <end position="124"/>
    </location>
</feature>
<dbReference type="RefSeq" id="WP_205460091.1">
    <property type="nucleotide sequence ID" value="NZ_JAFHKK010000044.1"/>
</dbReference>
<reference evidence="7" key="2">
    <citation type="submission" date="2021-02" db="EMBL/GenBank/DDBJ databases">
        <title>Sulfurospirillum tamanensis sp. nov.</title>
        <authorList>
            <person name="Merkel A.Y."/>
        </authorList>
    </citation>
    <scope>NUCLEOTIDE SEQUENCE [LARGE SCALE GENOMIC DNA]</scope>
    <source>
        <strain evidence="7">T05b</strain>
    </source>
</reference>
<dbReference type="SUPFAM" id="SSF52172">
    <property type="entry name" value="CheY-like"/>
    <property type="match status" value="1"/>
</dbReference>
<dbReference type="Proteomes" id="UP000703590">
    <property type="component" value="Unassembled WGS sequence"/>
</dbReference>
<dbReference type="Pfam" id="PF00072">
    <property type="entry name" value="Response_reg"/>
    <property type="match status" value="1"/>
</dbReference>
<feature type="modified residue" description="4-aspartylphosphate" evidence="4">
    <location>
        <position position="59"/>
    </location>
</feature>
<keyword evidence="3 6" id="KW-0238">DNA-binding</keyword>
<dbReference type="InterPro" id="IPR039420">
    <property type="entry name" value="WalR-like"/>
</dbReference>
<dbReference type="InterPro" id="IPR036388">
    <property type="entry name" value="WH-like_DNA-bd_sf"/>
</dbReference>
<dbReference type="InterPro" id="IPR016032">
    <property type="entry name" value="Sig_transdc_resp-reg_C-effctor"/>
</dbReference>
<organism evidence="6 7">
    <name type="scientific">Sulfurospirillum tamanense</name>
    <dbReference type="NCBI Taxonomy" id="2813362"/>
    <lineage>
        <taxon>Bacteria</taxon>
        <taxon>Pseudomonadati</taxon>
        <taxon>Campylobacterota</taxon>
        <taxon>Epsilonproteobacteria</taxon>
        <taxon>Campylobacterales</taxon>
        <taxon>Sulfurospirillaceae</taxon>
        <taxon>Sulfurospirillum</taxon>
    </lineage>
</organism>
<comment type="caution">
    <text evidence="6">The sequence shown here is derived from an EMBL/GenBank/DDBJ whole genome shotgun (WGS) entry which is preliminary data.</text>
</comment>
<dbReference type="InterPro" id="IPR011006">
    <property type="entry name" value="CheY-like_superfamily"/>
</dbReference>
<keyword evidence="2" id="KW-0902">Two-component regulatory system</keyword>
<evidence type="ECO:0000259" key="5">
    <source>
        <dbReference type="PROSITE" id="PS50110"/>
    </source>
</evidence>